<feature type="domain" description="Glycosyl transferase family 1" evidence="2">
    <location>
        <begin position="262"/>
        <end position="362"/>
    </location>
</feature>
<dbReference type="PANTHER" id="PTHR46401:SF2">
    <property type="entry name" value="GLYCOSYLTRANSFERASE WBBK-RELATED"/>
    <property type="match status" value="1"/>
</dbReference>
<keyword evidence="4" id="KW-1185">Reference proteome</keyword>
<dbReference type="Proteomes" id="UP000195569">
    <property type="component" value="Unassembled WGS sequence"/>
</dbReference>
<name>A0A1N7SLH8_9BURK</name>
<dbReference type="GO" id="GO:0016757">
    <property type="term" value="F:glycosyltransferase activity"/>
    <property type="evidence" value="ECO:0007669"/>
    <property type="project" value="InterPro"/>
</dbReference>
<evidence type="ECO:0000259" key="2">
    <source>
        <dbReference type="Pfam" id="PF00534"/>
    </source>
</evidence>
<accession>A0A1N7SLH8</accession>
<dbReference type="AlphaFoldDB" id="A0A1N7SLH8"/>
<proteinExistence type="predicted"/>
<comment type="caution">
    <text evidence="3">The sequence shown here is derived from an EMBL/GenBank/DDBJ whole genome shotgun (WGS) entry which is preliminary data.</text>
</comment>
<dbReference type="InterPro" id="IPR001296">
    <property type="entry name" value="Glyco_trans_1"/>
</dbReference>
<dbReference type="SUPFAM" id="SSF53756">
    <property type="entry name" value="UDP-Glycosyltransferase/glycogen phosphorylase"/>
    <property type="match status" value="1"/>
</dbReference>
<reference evidence="3" key="1">
    <citation type="submission" date="2016-12" db="EMBL/GenBank/DDBJ databases">
        <authorList>
            <person name="Moulin L."/>
        </authorList>
    </citation>
    <scope>NUCLEOTIDE SEQUENCE [LARGE SCALE GENOMIC DNA]</scope>
    <source>
        <strain evidence="3">STM 7183</strain>
    </source>
</reference>
<dbReference type="CDD" id="cd03801">
    <property type="entry name" value="GT4_PimA-like"/>
    <property type="match status" value="1"/>
</dbReference>
<gene>
    <name evidence="3" type="ORF">BN2476_630064</name>
</gene>
<protein>
    <recommendedName>
        <fullName evidence="2">Glycosyl transferase family 1 domain-containing protein</fullName>
    </recommendedName>
</protein>
<sequence>MRRAANTKAAAMPAPGILFDFSGIRTGGGVQLALNFLDSVPAREWPGARLFFLLPDSGELAHYPLKVPTSHQLRCPSQVLRRAWFERTVLQSFIRRNGITVIKTLFGAGLPHGPEVKSVVGVAYPIICYPESPYWRYLPWRAAVRQRIKNAARRRRLLAADRIIVETSVMQRRVAAHCGLEMTKVEVLPPAPSDYVRGSPRERADRERVTFLFLSGASPHKNLWRLPAVANRLIDAGVAGRFRFLISCESASLASELDGHPMAAAHFDFRGAVASRDIQNVYDEADVLVNLSDLESYSNNYMEAWKANVPLLVSDRDFAREICGDSAFYCEPHDVAQIAARMLAFVQGEVELERLVANGKKRLQALASQEVRADRIRAMLLSCVAGEGVWS</sequence>
<dbReference type="Gene3D" id="3.40.50.2000">
    <property type="entry name" value="Glycogen Phosphorylase B"/>
    <property type="match status" value="1"/>
</dbReference>
<keyword evidence="1" id="KW-0808">Transferase</keyword>
<evidence type="ECO:0000313" key="4">
    <source>
        <dbReference type="Proteomes" id="UP000195569"/>
    </source>
</evidence>
<dbReference type="EMBL" id="CYGY02000063">
    <property type="protein sequence ID" value="SIT48230.1"/>
    <property type="molecule type" value="Genomic_DNA"/>
</dbReference>
<dbReference type="PANTHER" id="PTHR46401">
    <property type="entry name" value="GLYCOSYLTRANSFERASE WBBK-RELATED"/>
    <property type="match status" value="1"/>
</dbReference>
<evidence type="ECO:0000313" key="3">
    <source>
        <dbReference type="EMBL" id="SIT48230.1"/>
    </source>
</evidence>
<dbReference type="Pfam" id="PF00534">
    <property type="entry name" value="Glycos_transf_1"/>
    <property type="match status" value="1"/>
</dbReference>
<dbReference type="GO" id="GO:0009103">
    <property type="term" value="P:lipopolysaccharide biosynthetic process"/>
    <property type="evidence" value="ECO:0007669"/>
    <property type="project" value="TreeGrafter"/>
</dbReference>
<evidence type="ECO:0000256" key="1">
    <source>
        <dbReference type="ARBA" id="ARBA00022679"/>
    </source>
</evidence>
<organism evidence="3 4">
    <name type="scientific">Paraburkholderia piptadeniae</name>
    <dbReference type="NCBI Taxonomy" id="1701573"/>
    <lineage>
        <taxon>Bacteria</taxon>
        <taxon>Pseudomonadati</taxon>
        <taxon>Pseudomonadota</taxon>
        <taxon>Betaproteobacteria</taxon>
        <taxon>Burkholderiales</taxon>
        <taxon>Burkholderiaceae</taxon>
        <taxon>Paraburkholderia</taxon>
    </lineage>
</organism>